<dbReference type="AlphaFoldDB" id="A0ABC8RPF7"/>
<name>A0ABC8RPF7_9AQUA</name>
<reference evidence="2 3" key="1">
    <citation type="submission" date="2024-02" db="EMBL/GenBank/DDBJ databases">
        <authorList>
            <person name="Vignale AGUSTIN F."/>
            <person name="Sosa J E."/>
            <person name="Modenutti C."/>
        </authorList>
    </citation>
    <scope>NUCLEOTIDE SEQUENCE [LARGE SCALE GENOMIC DNA]</scope>
</reference>
<comment type="caution">
    <text evidence="2">The sequence shown here is derived from an EMBL/GenBank/DDBJ whole genome shotgun (WGS) entry which is preliminary data.</text>
</comment>
<keyword evidence="1" id="KW-0472">Membrane</keyword>
<keyword evidence="1" id="KW-1133">Transmembrane helix</keyword>
<organism evidence="2 3">
    <name type="scientific">Ilex paraguariensis</name>
    <name type="common">yerba mate</name>
    <dbReference type="NCBI Taxonomy" id="185542"/>
    <lineage>
        <taxon>Eukaryota</taxon>
        <taxon>Viridiplantae</taxon>
        <taxon>Streptophyta</taxon>
        <taxon>Embryophyta</taxon>
        <taxon>Tracheophyta</taxon>
        <taxon>Spermatophyta</taxon>
        <taxon>Magnoliopsida</taxon>
        <taxon>eudicotyledons</taxon>
        <taxon>Gunneridae</taxon>
        <taxon>Pentapetalae</taxon>
        <taxon>asterids</taxon>
        <taxon>campanulids</taxon>
        <taxon>Aquifoliales</taxon>
        <taxon>Aquifoliaceae</taxon>
        <taxon>Ilex</taxon>
    </lineage>
</organism>
<accession>A0ABC8RPF7</accession>
<gene>
    <name evidence="2" type="ORF">ILEXP_LOCUS14303</name>
</gene>
<feature type="non-terminal residue" evidence="2">
    <location>
        <position position="56"/>
    </location>
</feature>
<sequence length="56" mass="6494">MSSLHVDYVIIEKANAVARYRQFRKIAKLFQMFEIIVALSLLSWLTTRIPAVIKIS</sequence>
<feature type="transmembrane region" description="Helical" evidence="1">
    <location>
        <begin position="29"/>
        <end position="47"/>
    </location>
</feature>
<evidence type="ECO:0000256" key="1">
    <source>
        <dbReference type="SAM" id="Phobius"/>
    </source>
</evidence>
<dbReference type="EMBL" id="CAUOFW020001580">
    <property type="protein sequence ID" value="CAK9146455.1"/>
    <property type="molecule type" value="Genomic_DNA"/>
</dbReference>
<dbReference type="PANTHER" id="PTHR33640">
    <property type="entry name" value="TRANSMEMBRANE PROTEIN"/>
    <property type="match status" value="1"/>
</dbReference>
<evidence type="ECO:0000313" key="2">
    <source>
        <dbReference type="EMBL" id="CAK9146455.1"/>
    </source>
</evidence>
<dbReference type="Proteomes" id="UP001642360">
    <property type="component" value="Unassembled WGS sequence"/>
</dbReference>
<evidence type="ECO:0000313" key="3">
    <source>
        <dbReference type="Proteomes" id="UP001642360"/>
    </source>
</evidence>
<proteinExistence type="predicted"/>
<dbReference type="PANTHER" id="PTHR33640:SF30">
    <property type="entry name" value="DUF4408 DOMAIN-CONTAINING PROTEIN"/>
    <property type="match status" value="1"/>
</dbReference>
<protein>
    <submittedName>
        <fullName evidence="2">Uncharacterized protein</fullName>
    </submittedName>
</protein>
<keyword evidence="1" id="KW-0812">Transmembrane</keyword>
<keyword evidence="3" id="KW-1185">Reference proteome</keyword>